<evidence type="ECO:0000259" key="15">
    <source>
        <dbReference type="PROSITE" id="PS51569"/>
    </source>
</evidence>
<feature type="compositionally biased region" description="Acidic residues" evidence="14">
    <location>
        <begin position="841"/>
        <end position="853"/>
    </location>
</feature>
<reference evidence="16 17" key="1">
    <citation type="submission" date="2015-05" db="EMBL/GenBank/DDBJ databases">
        <title>Distinctive expansion of gene families associated with plant cell wall degradation and secondary metabolism in the genomes of grapevine trunk pathogens.</title>
        <authorList>
            <person name="Lawrence D.P."/>
            <person name="Travadon R."/>
            <person name="Rolshausen P.E."/>
            <person name="Baumgartner K."/>
        </authorList>
    </citation>
    <scope>NUCLEOTIDE SEQUENCE [LARGE SCALE GENOMIC DNA]</scope>
    <source>
        <strain evidence="16">DA912</strain>
    </source>
</reference>
<evidence type="ECO:0000256" key="13">
    <source>
        <dbReference type="RuleBase" id="RU271113"/>
    </source>
</evidence>
<evidence type="ECO:0000256" key="4">
    <source>
        <dbReference type="ARBA" id="ARBA00020987"/>
    </source>
</evidence>
<evidence type="ECO:0000256" key="12">
    <source>
        <dbReference type="ARBA" id="ARBA00047770"/>
    </source>
</evidence>
<evidence type="ECO:0000256" key="2">
    <source>
        <dbReference type="ARBA" id="ARBA00004123"/>
    </source>
</evidence>
<dbReference type="GO" id="GO:0000077">
    <property type="term" value="P:DNA damage checkpoint signaling"/>
    <property type="evidence" value="ECO:0007669"/>
    <property type="project" value="TreeGrafter"/>
</dbReference>
<comment type="similarity">
    <text evidence="13">Belongs to the class I-like SAM-binding methyltransferase superfamily. DOT1 family.</text>
</comment>
<dbReference type="FunFam" id="3.40.50.150:FF:000033">
    <property type="entry name" value="Histone-lysine N-methyltransferase, H3 lysine-79 specific"/>
    <property type="match status" value="1"/>
</dbReference>
<dbReference type="AlphaFoldDB" id="A0A0G2IG77"/>
<proteinExistence type="inferred from homology"/>
<dbReference type="GO" id="GO:0140956">
    <property type="term" value="F:histone H3K79 trimethyltransferase activity"/>
    <property type="evidence" value="ECO:0007669"/>
    <property type="project" value="UniProtKB-EC"/>
</dbReference>
<dbReference type="Pfam" id="PF08123">
    <property type="entry name" value="DOT1"/>
    <property type="match status" value="1"/>
</dbReference>
<organism evidence="16 17">
    <name type="scientific">Diaporthe ampelina</name>
    <dbReference type="NCBI Taxonomy" id="1214573"/>
    <lineage>
        <taxon>Eukaryota</taxon>
        <taxon>Fungi</taxon>
        <taxon>Dikarya</taxon>
        <taxon>Ascomycota</taxon>
        <taxon>Pezizomycotina</taxon>
        <taxon>Sordariomycetes</taxon>
        <taxon>Sordariomycetidae</taxon>
        <taxon>Diaporthales</taxon>
        <taxon>Diaporthaceae</taxon>
        <taxon>Diaporthe</taxon>
    </lineage>
</organism>
<dbReference type="Proteomes" id="UP000034680">
    <property type="component" value="Unassembled WGS sequence"/>
</dbReference>
<keyword evidence="9 13" id="KW-0156">Chromatin regulator</keyword>
<dbReference type="PROSITE" id="PS51569">
    <property type="entry name" value="DOT1"/>
    <property type="match status" value="1"/>
</dbReference>
<dbReference type="PANTHER" id="PTHR21451:SF0">
    <property type="entry name" value="HISTONE-LYSINE N-METHYLTRANSFERASE, H3 LYSINE-79 SPECIFIC"/>
    <property type="match status" value="1"/>
</dbReference>
<accession>A0A0G2IG77</accession>
<comment type="activity regulation">
    <text evidence="13">Ubiquitination of histone H2B to form H2BK123ub1 is required for efficient DOT1 methyltransferase activity on histone H3.</text>
</comment>
<name>A0A0G2IG77_9PEZI</name>
<dbReference type="GO" id="GO:0005634">
    <property type="term" value="C:nucleus"/>
    <property type="evidence" value="ECO:0007669"/>
    <property type="project" value="UniProtKB-SubCell"/>
</dbReference>
<dbReference type="GO" id="GO:0006281">
    <property type="term" value="P:DNA repair"/>
    <property type="evidence" value="ECO:0007669"/>
    <property type="project" value="TreeGrafter"/>
</dbReference>
<dbReference type="EMBL" id="LCUC01000019">
    <property type="protein sequence ID" value="KKY39465.1"/>
    <property type="molecule type" value="Genomic_DNA"/>
</dbReference>
<comment type="catalytic activity">
    <reaction evidence="12 13">
        <text>L-lysyl(79)-[histone H3] + 3 S-adenosyl-L-methionine = N(6),N(6),N(6)-trimethyl-L-lysyl(79)-[histone H3] + 3 S-adenosyl-L-homocysteine + 3 H(+)</text>
        <dbReference type="Rhea" id="RHEA:60328"/>
        <dbReference type="Rhea" id="RHEA-COMP:15549"/>
        <dbReference type="Rhea" id="RHEA-COMP:15552"/>
        <dbReference type="ChEBI" id="CHEBI:15378"/>
        <dbReference type="ChEBI" id="CHEBI:29969"/>
        <dbReference type="ChEBI" id="CHEBI:57856"/>
        <dbReference type="ChEBI" id="CHEBI:59789"/>
        <dbReference type="ChEBI" id="CHEBI:61961"/>
        <dbReference type="EC" id="2.1.1.360"/>
    </reaction>
</comment>
<dbReference type="OrthoDB" id="443402at2759"/>
<evidence type="ECO:0000313" key="16">
    <source>
        <dbReference type="EMBL" id="KKY39465.1"/>
    </source>
</evidence>
<dbReference type="InterPro" id="IPR056884">
    <property type="entry name" value="NPHP3-like_N"/>
</dbReference>
<dbReference type="CDD" id="cd02440">
    <property type="entry name" value="AdoMet_MTases"/>
    <property type="match status" value="1"/>
</dbReference>
<keyword evidence="5 13" id="KW-0489">Methyltransferase</keyword>
<dbReference type="InterPro" id="IPR027417">
    <property type="entry name" value="P-loop_NTPase"/>
</dbReference>
<dbReference type="EC" id="2.1.1.360" evidence="3 13"/>
<dbReference type="SUPFAM" id="SSF53335">
    <property type="entry name" value="S-adenosyl-L-methionine-dependent methyltransferases"/>
    <property type="match status" value="1"/>
</dbReference>
<dbReference type="InterPro" id="IPR025789">
    <property type="entry name" value="DOT1_dom"/>
</dbReference>
<dbReference type="PANTHER" id="PTHR21451">
    <property type="entry name" value="HISTONE H3 METHYLTRANSFERASE"/>
    <property type="match status" value="1"/>
</dbReference>
<dbReference type="InterPro" id="IPR029063">
    <property type="entry name" value="SAM-dependent_MTases_sf"/>
</dbReference>
<evidence type="ECO:0000256" key="10">
    <source>
        <dbReference type="ARBA" id="ARBA00023242"/>
    </source>
</evidence>
<evidence type="ECO:0000256" key="6">
    <source>
        <dbReference type="ARBA" id="ARBA00022679"/>
    </source>
</evidence>
<evidence type="ECO:0000256" key="7">
    <source>
        <dbReference type="ARBA" id="ARBA00022691"/>
    </source>
</evidence>
<protein>
    <recommendedName>
        <fullName evidence="4 13">Histone-lysine N-methyltransferase, H3 lysine-79 specific</fullName>
        <ecNumber evidence="3 13">2.1.1.360</ecNumber>
    </recommendedName>
    <alternativeName>
        <fullName evidence="11 13">Histone H3-K79 methyltransferase</fullName>
    </alternativeName>
</protein>
<evidence type="ECO:0000256" key="11">
    <source>
        <dbReference type="ARBA" id="ARBA00029821"/>
    </source>
</evidence>
<gene>
    <name evidence="16" type="ORF">UCDDA912_g00538</name>
</gene>
<dbReference type="Gene3D" id="3.40.50.300">
    <property type="entry name" value="P-loop containing nucleotide triphosphate hydrolases"/>
    <property type="match status" value="1"/>
</dbReference>
<evidence type="ECO:0000313" key="17">
    <source>
        <dbReference type="Proteomes" id="UP000034680"/>
    </source>
</evidence>
<dbReference type="SUPFAM" id="SSF52540">
    <property type="entry name" value="P-loop containing nucleoside triphosphate hydrolases"/>
    <property type="match status" value="1"/>
</dbReference>
<dbReference type="Pfam" id="PF24883">
    <property type="entry name" value="NPHP3_N"/>
    <property type="match status" value="1"/>
</dbReference>
<dbReference type="Gene3D" id="3.40.50.150">
    <property type="entry name" value="Vaccinia Virus protein VP39"/>
    <property type="match status" value="1"/>
</dbReference>
<feature type="region of interest" description="Disordered" evidence="14">
    <location>
        <begin position="1"/>
        <end position="45"/>
    </location>
</feature>
<feature type="compositionally biased region" description="Low complexity" evidence="14">
    <location>
        <begin position="777"/>
        <end position="787"/>
    </location>
</feature>
<evidence type="ECO:0000256" key="8">
    <source>
        <dbReference type="ARBA" id="ARBA00022737"/>
    </source>
</evidence>
<feature type="compositionally biased region" description="Polar residues" evidence="14">
    <location>
        <begin position="7"/>
        <end position="16"/>
    </location>
</feature>
<evidence type="ECO:0000256" key="1">
    <source>
        <dbReference type="ARBA" id="ARBA00003482"/>
    </source>
</evidence>
<dbReference type="Gene3D" id="1.10.260.170">
    <property type="match status" value="1"/>
</dbReference>
<reference evidence="16 17" key="2">
    <citation type="submission" date="2015-05" db="EMBL/GenBank/DDBJ databases">
        <authorList>
            <person name="Morales-Cruz A."/>
            <person name="Amrine K.C."/>
            <person name="Cantu D."/>
        </authorList>
    </citation>
    <scope>NUCLEOTIDE SEQUENCE [LARGE SCALE GENOMIC DNA]</scope>
    <source>
        <strain evidence="16">DA912</strain>
    </source>
</reference>
<keyword evidence="10 13" id="KW-0539">Nucleus</keyword>
<keyword evidence="8" id="KW-0677">Repeat</keyword>
<evidence type="ECO:0000256" key="5">
    <source>
        <dbReference type="ARBA" id="ARBA00022603"/>
    </source>
</evidence>
<dbReference type="InterPro" id="IPR056693">
    <property type="entry name" value="DUF7791"/>
</dbReference>
<dbReference type="GO" id="GO:0032259">
    <property type="term" value="P:methylation"/>
    <property type="evidence" value="ECO:0007669"/>
    <property type="project" value="UniProtKB-KW"/>
</dbReference>
<comment type="subcellular location">
    <subcellularLocation>
        <location evidence="2 13">Nucleus</location>
    </subcellularLocation>
</comment>
<comment type="caution">
    <text evidence="16">The sequence shown here is derived from an EMBL/GenBank/DDBJ whole genome shotgun (WGS) entry which is preliminary data.</text>
</comment>
<comment type="miscellaneous">
    <text evidence="13">In contrast to other lysine histone methyltransferases, it does not contain a SET domain, suggesting the existence of another mechanism for methylation of lysine residues of histones.</text>
</comment>
<dbReference type="InterPro" id="IPR030445">
    <property type="entry name" value="H3-K79_meTrfase"/>
</dbReference>
<evidence type="ECO:0000256" key="9">
    <source>
        <dbReference type="ARBA" id="ARBA00022853"/>
    </source>
</evidence>
<dbReference type="Pfam" id="PF25053">
    <property type="entry name" value="DUF7791"/>
    <property type="match status" value="1"/>
</dbReference>
<keyword evidence="17" id="KW-1185">Reference proteome</keyword>
<keyword evidence="6 13" id="KW-0808">Transferase</keyword>
<evidence type="ECO:0000256" key="3">
    <source>
        <dbReference type="ARBA" id="ARBA00012190"/>
    </source>
</evidence>
<feature type="domain" description="DOT1" evidence="15">
    <location>
        <begin position="919"/>
        <end position="1237"/>
    </location>
</feature>
<dbReference type="STRING" id="1214573.A0A0G2IG77"/>
<sequence>MKAHSSDIASQLSATISDLPVGENELLTESSDDPQSKPGRAKPGPSKELLQEFILESLSFQSMESREQDVAKAHGNSFDWVFNSAGSRDSVNDPMFTEWLSTDNLGSIYWITGKPGSGKSTLMRYLSEHRETRRSLQSWAGDRQVAIAGFYFWKLSGMTSKERIAMGLEWTGPELTSSFVRLLETGLFQAKVCFFVDGLDELDGDHESMIRFFRDLGTGKHASQYAYDSLRRNQHVRRALRQNADDAEGLVREIVASADGVFLWARLVVREIIKKFGSAQTTVADIRDYLSSFPTELADLFGKLVFVDQSKQQLVETSKLFQLVHARETVAEFIKDDSATSLSIWELAFASRTEDNELALTRPVEEATDETTIRRCAETQDWVQRSSAGLLDVFPRRSHGNGAVRETRFAEGDTVETLARKLTGHKVTYLHRTVRDWLLHPAGNPIWLRLTAAVDSSAVFDPHLYLLRSYVLRMKYPLEEIEHHRRLDEWYPDIALSLTHARHVVKDREGLQTKLINELDKTISWYWLTKSSSLEDHWARNRFGTFEERRGDKLSIPFPFLALCTKFGLEQYVLDSLDAMASVEPDGQGRASGIPGDAEAAPATEETPLLYRALEFLCSRQKTIYPLSSPALVQSLLVYSKKYSSHGVLGPLIGSPNREFWTKLLHVKDVTPWVMALRSVRDAKRRGWIKPFDIDPLGGLQGPYVKAGPGSAFRGGQDVWVPLGVFPGQVASTSLNMFSKQPKFTPKSLPKPKIRTVSVEVPKKPSTPVNGKRATGSSSSPRPSTSSIVARGTSKPANGRARASKSPFTSSDEKGFLAPPANGRKRIRSPTTDSDRVAFDSDGDSAEDDDDDWESRLKRRRMSTRKDPNRNLQHSALAELAANGYKGTGKAPKIIHAADIVSIEQGDKPHFPGVDPEELVVKLQYPGSLTRERFVLSESKDKLNVVEDIKRVVQNVQETFLTPAQAEEYGFKDIIRQLERNSNSQILNLAGYKAAIEKYNSAVLHLLKTGAIVAAIDKQHELSENLIDLILTQVYDRVVTPKVDILKKYDNGTDNVYGEMNRSFVHQALCQELQMKSDQIFVDLGSGVGNVTLQAALEVGCESWGCEMMEGPATLAKAQHSEFRARCKLWGIQPGRIRFVHGDFTKDESIRDVLKRADVVLANNFAFTPQLNDTLKIMFLDLKEKCKLVSLKNFVSSSAYHTNDIATQILDVKHHRWPRNGVSWTESQGDYFIATKK</sequence>
<keyword evidence="7 13" id="KW-0949">S-adenosyl-L-methionine</keyword>
<evidence type="ECO:0000256" key="14">
    <source>
        <dbReference type="SAM" id="MobiDB-lite"/>
    </source>
</evidence>
<comment type="function">
    <text evidence="1 13">Histone methyltransferase that specifically trimethylates histone H3 to form H3K79me3. This methylation is required for telomere silencing and for the pachytene checkpoint during the meiotic cell cycle by allowing the recruitment of RAD9 to double strand breaks. Nucleosomes are preferred as substrate compared to free histone.</text>
</comment>
<feature type="region of interest" description="Disordered" evidence="14">
    <location>
        <begin position="740"/>
        <end position="853"/>
    </location>
</feature>